<accession>A0A4R9M2K7</accession>
<proteinExistence type="predicted"/>
<feature type="chain" id="PRO_5020539272" description="HEAT repeat domain-containing protein" evidence="1">
    <location>
        <begin position="20"/>
        <end position="377"/>
    </location>
</feature>
<reference evidence="2" key="1">
    <citation type="journal article" date="2019" name="PLoS Negl. Trop. Dis.">
        <title>Revisiting the worldwide diversity of Leptospira species in the environment.</title>
        <authorList>
            <person name="Vincent A.T."/>
            <person name="Schiettekatte O."/>
            <person name="Bourhy P."/>
            <person name="Veyrier F.J."/>
            <person name="Picardeau M."/>
        </authorList>
    </citation>
    <scope>NUCLEOTIDE SEQUENCE [LARGE SCALE GENOMIC DNA]</scope>
    <source>
        <strain evidence="2">201300427</strain>
    </source>
</reference>
<dbReference type="RefSeq" id="WP_135760701.1">
    <property type="nucleotide sequence ID" value="NZ_RQHW01000042.1"/>
</dbReference>
<dbReference type="AlphaFoldDB" id="A0A4R9M2K7"/>
<feature type="signal peptide" evidence="1">
    <location>
        <begin position="1"/>
        <end position="19"/>
    </location>
</feature>
<dbReference type="OrthoDB" id="9825759at2"/>
<evidence type="ECO:0000313" key="2">
    <source>
        <dbReference type="EMBL" id="TGN19018.1"/>
    </source>
</evidence>
<protein>
    <recommendedName>
        <fullName evidence="4">HEAT repeat domain-containing protein</fullName>
    </recommendedName>
</protein>
<keyword evidence="3" id="KW-1185">Reference proteome</keyword>
<evidence type="ECO:0000313" key="3">
    <source>
        <dbReference type="Proteomes" id="UP000298058"/>
    </source>
</evidence>
<name>A0A4R9M2K7_9LEPT</name>
<organism evidence="2 3">
    <name type="scientific">Leptospira idonii</name>
    <dbReference type="NCBI Taxonomy" id="1193500"/>
    <lineage>
        <taxon>Bacteria</taxon>
        <taxon>Pseudomonadati</taxon>
        <taxon>Spirochaetota</taxon>
        <taxon>Spirochaetia</taxon>
        <taxon>Leptospirales</taxon>
        <taxon>Leptospiraceae</taxon>
        <taxon>Leptospira</taxon>
    </lineage>
</organism>
<evidence type="ECO:0008006" key="4">
    <source>
        <dbReference type="Google" id="ProtNLM"/>
    </source>
</evidence>
<dbReference type="Proteomes" id="UP000298058">
    <property type="component" value="Unassembled WGS sequence"/>
</dbReference>
<dbReference type="EMBL" id="RQHW01000042">
    <property type="protein sequence ID" value="TGN19018.1"/>
    <property type="molecule type" value="Genomic_DNA"/>
</dbReference>
<sequence>MNRNVFLYILIFFSFSLSAQNANKEKAKQIYDKIPPNVWLEEKKNLGVSLGRIGKDAEAYIHLLFKADSYWDRLAGVSAASVYSSDSIDSALVQLHLTDHMVERETKDLIASQPKRFSKFLYSIWNGKGKKEDRSKVLYLLAESDASDVISLLKKESSDLNSEFRETAFSLLTDKKNFKDEGFIRSFLEDKKLRLLVLQHIYETGSPSDKTLMYEILRKKKSEWGEFTIAISAIKKWGKYSEQESEYYKTLTEEKDESKKQYAIHLLGEIRSEAIRKELCELAGFGAEQELRLVAAETLVPYQDIGNRPCLKRIIKEKYESRRRSPDVIDVFATIITAGFSNIIQGMRENKSQSDFLGRQNEIKKHLQFLELKAEGK</sequence>
<gene>
    <name evidence="2" type="ORF">EHS15_11455</name>
</gene>
<evidence type="ECO:0000256" key="1">
    <source>
        <dbReference type="SAM" id="SignalP"/>
    </source>
</evidence>
<comment type="caution">
    <text evidence="2">The sequence shown here is derived from an EMBL/GenBank/DDBJ whole genome shotgun (WGS) entry which is preliminary data.</text>
</comment>
<keyword evidence="1" id="KW-0732">Signal</keyword>